<accession>A0A443RBS0</accession>
<sequence>MSEEASPSPNINRSVYGYVLLLLSNLSLIVYCIWAFVPDQVLIRLGLTYSPSKYWCLAIPVYCGVAIAVFALFIYPGIIFLLTKPLNSINTITDRHSKYNATNTNEVRLIASFREISPIFDLSIDEICRRIYIDEKLLNNELPNSDQ</sequence>
<dbReference type="Pfam" id="PF08510">
    <property type="entry name" value="PIG-P"/>
    <property type="match status" value="1"/>
</dbReference>
<comment type="caution">
    <text evidence="10">The sequence shown here is derived from an EMBL/GenBank/DDBJ whole genome shotgun (WGS) entry which is preliminary data.</text>
</comment>
<dbReference type="UniPathway" id="UPA00196"/>
<reference evidence="10" key="2">
    <citation type="submission" date="2018-11" db="EMBL/GenBank/DDBJ databases">
        <title>Trombidioid mite genomics.</title>
        <authorList>
            <person name="Dong X."/>
        </authorList>
    </citation>
    <scope>NUCLEOTIDE SEQUENCE</scope>
    <source>
        <strain evidence="10">UoL-WK</strain>
    </source>
</reference>
<evidence type="ECO:0000256" key="2">
    <source>
        <dbReference type="ARBA" id="ARBA00004687"/>
    </source>
</evidence>
<dbReference type="STRING" id="1965070.A0A443RBS0"/>
<evidence type="ECO:0000313" key="12">
    <source>
        <dbReference type="EMBL" id="RWS13306.1"/>
    </source>
</evidence>
<organism evidence="10 13">
    <name type="scientific">Dinothrombium tinctorium</name>
    <dbReference type="NCBI Taxonomy" id="1965070"/>
    <lineage>
        <taxon>Eukaryota</taxon>
        <taxon>Metazoa</taxon>
        <taxon>Ecdysozoa</taxon>
        <taxon>Arthropoda</taxon>
        <taxon>Chelicerata</taxon>
        <taxon>Arachnida</taxon>
        <taxon>Acari</taxon>
        <taxon>Acariformes</taxon>
        <taxon>Trombidiformes</taxon>
        <taxon>Prostigmata</taxon>
        <taxon>Anystina</taxon>
        <taxon>Parasitengona</taxon>
        <taxon>Trombidioidea</taxon>
        <taxon>Trombidiidae</taxon>
        <taxon>Dinothrombium</taxon>
    </lineage>
</organism>
<dbReference type="AlphaFoldDB" id="A0A443RBS0"/>
<keyword evidence="10" id="KW-0328">Glycosyltransferase</keyword>
<keyword evidence="3 7" id="KW-0337">GPI-anchor biosynthesis</keyword>
<dbReference type="EMBL" id="NCKU01001028">
    <property type="protein sequence ID" value="RWS13306.1"/>
    <property type="molecule type" value="Genomic_DNA"/>
</dbReference>
<feature type="transmembrane region" description="Helical" evidence="8">
    <location>
        <begin position="57"/>
        <end position="82"/>
    </location>
</feature>
<keyword evidence="6 7" id="KW-0472">Membrane</keyword>
<dbReference type="Proteomes" id="UP000285301">
    <property type="component" value="Unassembled WGS sequence"/>
</dbReference>
<name>A0A443RBS0_9ACAR</name>
<comment type="function">
    <text evidence="7">Part of the complex catalyzing the transfer of N-acetylglucosamine from UDP-N-acetylglucosamine to phosphatidylinositol, the first step of GPI biosynthesis.</text>
</comment>
<evidence type="ECO:0000313" key="13">
    <source>
        <dbReference type="Proteomes" id="UP000285301"/>
    </source>
</evidence>
<reference evidence="10 13" key="1">
    <citation type="journal article" date="2018" name="Gigascience">
        <title>Genomes of trombidid mites reveal novel predicted allergens and laterally-transferred genes associated with secondary metabolism.</title>
        <authorList>
            <person name="Dong X."/>
            <person name="Chaisiri K."/>
            <person name="Xia D."/>
            <person name="Armstrong S.D."/>
            <person name="Fang Y."/>
            <person name="Donnelly M.J."/>
            <person name="Kadowaki T."/>
            <person name="McGarry J.W."/>
            <person name="Darby A.C."/>
            <person name="Makepeace B.L."/>
        </authorList>
    </citation>
    <scope>NUCLEOTIDE SEQUENCE [LARGE SCALE GENOMIC DNA]</scope>
    <source>
        <strain evidence="10">UoL-WK</strain>
    </source>
</reference>
<comment type="pathway">
    <text evidence="2 7">Glycolipid biosynthesis; glycosylphosphatidylinositol-anchor biosynthesis.</text>
</comment>
<evidence type="ECO:0000313" key="11">
    <source>
        <dbReference type="EMBL" id="RWS12733.1"/>
    </source>
</evidence>
<evidence type="ECO:0000256" key="3">
    <source>
        <dbReference type="ARBA" id="ARBA00022502"/>
    </source>
</evidence>
<feature type="domain" description="PIG-P" evidence="9">
    <location>
        <begin position="13"/>
        <end position="132"/>
    </location>
</feature>
<evidence type="ECO:0000256" key="6">
    <source>
        <dbReference type="ARBA" id="ARBA00023136"/>
    </source>
</evidence>
<dbReference type="PANTHER" id="PTHR46346">
    <property type="entry name" value="PHOSPHATIDYLINOSITOL N-ACETYLGLUCOSAMINYLTRANSFERASE SUBUNIT P"/>
    <property type="match status" value="1"/>
</dbReference>
<gene>
    <name evidence="12" type="ORF">B4U79_00860</name>
    <name evidence="10" type="ORF">B4U79_02056</name>
    <name evidence="11" type="ORF">B4U79_05415</name>
</gene>
<evidence type="ECO:0000313" key="10">
    <source>
        <dbReference type="EMBL" id="RWS12728.1"/>
    </source>
</evidence>
<comment type="subcellular location">
    <subcellularLocation>
        <location evidence="1">Membrane</location>
        <topology evidence="1">Multi-pass membrane protein</topology>
    </subcellularLocation>
</comment>
<proteinExistence type="inferred from homology"/>
<dbReference type="OrthoDB" id="6500184at2759"/>
<keyword evidence="7 10" id="KW-0808">Transferase</keyword>
<feature type="transmembrane region" description="Helical" evidence="8">
    <location>
        <begin position="15"/>
        <end position="37"/>
    </location>
</feature>
<dbReference type="PIRSF" id="PIRSF008765">
    <property type="entry name" value="PIG-P_GPI19"/>
    <property type="match status" value="1"/>
</dbReference>
<evidence type="ECO:0000256" key="1">
    <source>
        <dbReference type="ARBA" id="ARBA00004141"/>
    </source>
</evidence>
<evidence type="ECO:0000256" key="5">
    <source>
        <dbReference type="ARBA" id="ARBA00022989"/>
    </source>
</evidence>
<keyword evidence="4 8" id="KW-0812">Transmembrane</keyword>
<keyword evidence="5 8" id="KW-1133">Transmembrane helix</keyword>
<dbReference type="PANTHER" id="PTHR46346:SF1">
    <property type="entry name" value="PHOSPHATIDYLINOSITOL N-ACETYLGLUCOSAMINYLTRANSFERASE SUBUNIT P"/>
    <property type="match status" value="1"/>
</dbReference>
<dbReference type="GO" id="GO:0005783">
    <property type="term" value="C:endoplasmic reticulum"/>
    <property type="evidence" value="ECO:0007669"/>
    <property type="project" value="TreeGrafter"/>
</dbReference>
<comment type="similarity">
    <text evidence="7">Belongs to the PIGP family.</text>
</comment>
<dbReference type="InterPro" id="IPR016542">
    <property type="entry name" value="PIG-P_GPI19"/>
</dbReference>
<dbReference type="GO" id="GO:0016020">
    <property type="term" value="C:membrane"/>
    <property type="evidence" value="ECO:0007669"/>
    <property type="project" value="UniProtKB-SubCell"/>
</dbReference>
<evidence type="ECO:0000256" key="4">
    <source>
        <dbReference type="ARBA" id="ARBA00022692"/>
    </source>
</evidence>
<dbReference type="GO" id="GO:0006506">
    <property type="term" value="P:GPI anchor biosynthetic process"/>
    <property type="evidence" value="ECO:0007669"/>
    <property type="project" value="UniProtKB-UniPathway"/>
</dbReference>
<protein>
    <recommendedName>
        <fullName evidence="7">Phosphatidylinositol N-acetylglucosaminyltransferase subunit P</fullName>
    </recommendedName>
</protein>
<evidence type="ECO:0000259" key="9">
    <source>
        <dbReference type="Pfam" id="PF08510"/>
    </source>
</evidence>
<dbReference type="GO" id="GO:0017176">
    <property type="term" value="F:phosphatidylinositol N-acetylglucosaminyltransferase activity"/>
    <property type="evidence" value="ECO:0007669"/>
    <property type="project" value="UniProtKB-UniRule"/>
</dbReference>
<dbReference type="InterPro" id="IPR052263">
    <property type="entry name" value="GPI_Anchor_Biosynth"/>
</dbReference>
<evidence type="ECO:0000256" key="8">
    <source>
        <dbReference type="SAM" id="Phobius"/>
    </source>
</evidence>
<evidence type="ECO:0000256" key="7">
    <source>
        <dbReference type="PIRNR" id="PIRNR008765"/>
    </source>
</evidence>
<dbReference type="EMBL" id="NCKU01001217">
    <property type="protein sequence ID" value="RWS12733.1"/>
    <property type="molecule type" value="Genomic_DNA"/>
</dbReference>
<dbReference type="InterPro" id="IPR013717">
    <property type="entry name" value="PIG-P"/>
</dbReference>
<keyword evidence="13" id="KW-1185">Reference proteome</keyword>
<dbReference type="EMBL" id="NCKU01001218">
    <property type="protein sequence ID" value="RWS12728.1"/>
    <property type="molecule type" value="Genomic_DNA"/>
</dbReference>